<protein>
    <submittedName>
        <fullName evidence="10">RNA polymerase II transcriptional coactivator KIWI isoform X1</fullName>
    </submittedName>
</protein>
<feature type="compositionally biased region" description="Basic and acidic residues" evidence="7">
    <location>
        <begin position="46"/>
        <end position="62"/>
    </location>
</feature>
<dbReference type="Proteomes" id="UP000087171">
    <property type="component" value="Chromosome Ca5"/>
</dbReference>
<dbReference type="GO" id="GO:0003677">
    <property type="term" value="F:DNA binding"/>
    <property type="evidence" value="ECO:0007669"/>
    <property type="project" value="UniProtKB-KW"/>
</dbReference>
<evidence type="ECO:0000256" key="4">
    <source>
        <dbReference type="ARBA" id="ARBA00023125"/>
    </source>
</evidence>
<evidence type="ECO:0000256" key="7">
    <source>
        <dbReference type="SAM" id="MobiDB-lite"/>
    </source>
</evidence>
<dbReference type="PANTHER" id="PTHR13215">
    <property type="entry name" value="RNA POLYMERASE II TRANSCRIPTIONAL COACTIVATOR"/>
    <property type="match status" value="1"/>
</dbReference>
<organism evidence="9 10">
    <name type="scientific">Cicer arietinum</name>
    <name type="common">Chickpea</name>
    <name type="synonym">Garbanzo</name>
    <dbReference type="NCBI Taxonomy" id="3827"/>
    <lineage>
        <taxon>Eukaryota</taxon>
        <taxon>Viridiplantae</taxon>
        <taxon>Streptophyta</taxon>
        <taxon>Embryophyta</taxon>
        <taxon>Tracheophyta</taxon>
        <taxon>Spermatophyta</taxon>
        <taxon>Magnoliopsida</taxon>
        <taxon>eudicotyledons</taxon>
        <taxon>Gunneridae</taxon>
        <taxon>Pentapetalae</taxon>
        <taxon>rosids</taxon>
        <taxon>fabids</taxon>
        <taxon>Fabales</taxon>
        <taxon>Fabaceae</taxon>
        <taxon>Papilionoideae</taxon>
        <taxon>50 kb inversion clade</taxon>
        <taxon>NPAAA clade</taxon>
        <taxon>Hologalegina</taxon>
        <taxon>IRL clade</taxon>
        <taxon>Cicereae</taxon>
        <taxon>Cicer</taxon>
    </lineage>
</organism>
<keyword evidence="3" id="KW-0805">Transcription regulation</keyword>
<name>A0A1S2YCU2_CICAR</name>
<feature type="domain" description="Transcriptional coactivator p15 (PC4) C-terminal" evidence="8">
    <location>
        <begin position="82"/>
        <end position="133"/>
    </location>
</feature>
<dbReference type="Gene3D" id="2.30.31.10">
    <property type="entry name" value="Transcriptional Coactivator Pc4, Chain A"/>
    <property type="match status" value="1"/>
</dbReference>
<keyword evidence="5" id="KW-0804">Transcription</keyword>
<dbReference type="FunFam" id="2.30.31.10:FF:000005">
    <property type="entry name" value="Putative transcriptional co-activator"/>
    <property type="match status" value="1"/>
</dbReference>
<evidence type="ECO:0000256" key="3">
    <source>
        <dbReference type="ARBA" id="ARBA00023015"/>
    </source>
</evidence>
<dbReference type="InterPro" id="IPR009044">
    <property type="entry name" value="ssDNA-bd_transcriptional_reg"/>
</dbReference>
<evidence type="ECO:0000313" key="9">
    <source>
        <dbReference type="Proteomes" id="UP000087171"/>
    </source>
</evidence>
<dbReference type="InterPro" id="IPR003173">
    <property type="entry name" value="PC4_C"/>
</dbReference>
<dbReference type="GO" id="GO:0060261">
    <property type="term" value="P:positive regulation of transcription initiation by RNA polymerase II"/>
    <property type="evidence" value="ECO:0007669"/>
    <property type="project" value="InterPro"/>
</dbReference>
<dbReference type="STRING" id="3827.A0A1S2YCU2"/>
<dbReference type="Pfam" id="PF02229">
    <property type="entry name" value="PC4"/>
    <property type="match status" value="1"/>
</dbReference>
<feature type="compositionally biased region" description="Basic and acidic residues" evidence="7">
    <location>
        <begin position="22"/>
        <end position="31"/>
    </location>
</feature>
<dbReference type="GO" id="GO:0005634">
    <property type="term" value="C:nucleus"/>
    <property type="evidence" value="ECO:0007669"/>
    <property type="project" value="UniProtKB-SubCell"/>
</dbReference>
<reference evidence="9" key="1">
    <citation type="journal article" date="2013" name="Nat. Biotechnol.">
        <title>Draft genome sequence of chickpea (Cicer arietinum) provides a resource for trait improvement.</title>
        <authorList>
            <person name="Varshney R.K."/>
            <person name="Song C."/>
            <person name="Saxena R.K."/>
            <person name="Azam S."/>
            <person name="Yu S."/>
            <person name="Sharpe A.G."/>
            <person name="Cannon S."/>
            <person name="Baek J."/>
            <person name="Rosen B.D."/>
            <person name="Tar'an B."/>
            <person name="Millan T."/>
            <person name="Zhang X."/>
            <person name="Ramsay L.D."/>
            <person name="Iwata A."/>
            <person name="Wang Y."/>
            <person name="Nelson W."/>
            <person name="Farmer A.D."/>
            <person name="Gaur P.M."/>
            <person name="Soderlund C."/>
            <person name="Penmetsa R.V."/>
            <person name="Xu C."/>
            <person name="Bharti A.K."/>
            <person name="He W."/>
            <person name="Winter P."/>
            <person name="Zhao S."/>
            <person name="Hane J.K."/>
            <person name="Carrasquilla-Garcia N."/>
            <person name="Condie J.A."/>
            <person name="Upadhyaya H.D."/>
            <person name="Luo M.C."/>
            <person name="Thudi M."/>
            <person name="Gowda C.L."/>
            <person name="Singh N.P."/>
            <person name="Lichtenzveig J."/>
            <person name="Gali K.K."/>
            <person name="Rubio J."/>
            <person name="Nadarajan N."/>
            <person name="Dolezel J."/>
            <person name="Bansal K.C."/>
            <person name="Xu X."/>
            <person name="Edwards D."/>
            <person name="Zhang G."/>
            <person name="Kahl G."/>
            <person name="Gil J."/>
            <person name="Singh K.B."/>
            <person name="Datta S.K."/>
            <person name="Jackson S.A."/>
            <person name="Wang J."/>
            <person name="Cook D.R."/>
        </authorList>
    </citation>
    <scope>NUCLEOTIDE SEQUENCE [LARGE SCALE GENOMIC DNA]</scope>
    <source>
        <strain evidence="9">cv. CDC Frontier</strain>
    </source>
</reference>
<dbReference type="RefSeq" id="XP_004502969.2">
    <property type="nucleotide sequence ID" value="XM_004502912.3"/>
</dbReference>
<dbReference type="OrthoDB" id="2505440at2759"/>
<dbReference type="GO" id="GO:0003713">
    <property type="term" value="F:transcription coactivator activity"/>
    <property type="evidence" value="ECO:0007669"/>
    <property type="project" value="InterPro"/>
</dbReference>
<sequence length="145" mass="16440">MTLKRTSKPTQTLLNSNAVPFERQKASETKSQKNFLEMSGTGKGKKREEHDNASDGDSEAHAPPKKTLKKDSDDNSDEIVVCEIGKNRKVTVRIWQGKIWVDIREFYIKDGKQLPGKKGISLSMDQWNVLRNHIEEIDNALSENS</sequence>
<dbReference type="AlphaFoldDB" id="A0A1S2YCU2"/>
<keyword evidence="9" id="KW-1185">Reference proteome</keyword>
<dbReference type="GeneID" id="101496003"/>
<proteinExistence type="inferred from homology"/>
<dbReference type="SUPFAM" id="SSF54447">
    <property type="entry name" value="ssDNA-binding transcriptional regulator domain"/>
    <property type="match status" value="1"/>
</dbReference>
<feature type="compositionally biased region" description="Polar residues" evidence="7">
    <location>
        <begin position="8"/>
        <end position="18"/>
    </location>
</feature>
<evidence type="ECO:0000256" key="1">
    <source>
        <dbReference type="ARBA" id="ARBA00004123"/>
    </source>
</evidence>
<evidence type="ECO:0000313" key="10">
    <source>
        <dbReference type="RefSeq" id="XP_004502969.2"/>
    </source>
</evidence>
<comment type="similarity">
    <text evidence="2">Belongs to the transcriptional coactivator PC4 family.</text>
</comment>
<keyword evidence="6" id="KW-0539">Nucleus</keyword>
<comment type="subcellular location">
    <subcellularLocation>
        <location evidence="1">Nucleus</location>
    </subcellularLocation>
</comment>
<gene>
    <name evidence="10" type="primary">LOC101496003</name>
</gene>
<evidence type="ECO:0000256" key="6">
    <source>
        <dbReference type="ARBA" id="ARBA00023242"/>
    </source>
</evidence>
<keyword evidence="4" id="KW-0238">DNA-binding</keyword>
<evidence type="ECO:0000256" key="2">
    <source>
        <dbReference type="ARBA" id="ARBA00009001"/>
    </source>
</evidence>
<dbReference type="InterPro" id="IPR045125">
    <property type="entry name" value="Sub1/Tcp4-like"/>
</dbReference>
<feature type="region of interest" description="Disordered" evidence="7">
    <location>
        <begin position="1"/>
        <end position="77"/>
    </location>
</feature>
<accession>A0A1S2YCU2</accession>
<dbReference type="PaxDb" id="3827-XP_004502970.1"/>
<reference evidence="10" key="2">
    <citation type="submission" date="2025-08" db="UniProtKB">
        <authorList>
            <consortium name="RefSeq"/>
        </authorList>
    </citation>
    <scope>IDENTIFICATION</scope>
    <source>
        <tissue evidence="10">Etiolated seedlings</tissue>
    </source>
</reference>
<evidence type="ECO:0000256" key="5">
    <source>
        <dbReference type="ARBA" id="ARBA00023163"/>
    </source>
</evidence>
<evidence type="ECO:0000259" key="8">
    <source>
        <dbReference type="Pfam" id="PF02229"/>
    </source>
</evidence>